<organism evidence="1 2">
    <name type="scientific">Tritrichomonas musculus</name>
    <dbReference type="NCBI Taxonomy" id="1915356"/>
    <lineage>
        <taxon>Eukaryota</taxon>
        <taxon>Metamonada</taxon>
        <taxon>Parabasalia</taxon>
        <taxon>Tritrichomonadida</taxon>
        <taxon>Tritrichomonadidae</taxon>
        <taxon>Tritrichomonas</taxon>
    </lineage>
</organism>
<gene>
    <name evidence="1" type="ORF">M9Y10_028218</name>
</gene>
<keyword evidence="2" id="KW-1185">Reference proteome</keyword>
<accession>A0ABR2KIP4</accession>
<sequence length="85" mass="10013">MKVKVPKNQIKKEILDKIISEKFGLEEDKTITKKQYWMIIKGILNKCDARQKIRLNAPTHKSSKEDFIKWLVNHIAQIITIIPEI</sequence>
<reference evidence="1 2" key="1">
    <citation type="submission" date="2024-04" db="EMBL/GenBank/DDBJ databases">
        <title>Tritrichomonas musculus Genome.</title>
        <authorList>
            <person name="Alves-Ferreira E."/>
            <person name="Grigg M."/>
            <person name="Lorenzi H."/>
            <person name="Galac M."/>
        </authorList>
    </citation>
    <scope>NUCLEOTIDE SEQUENCE [LARGE SCALE GENOMIC DNA]</scope>
    <source>
        <strain evidence="1 2">EAF2021</strain>
    </source>
</reference>
<dbReference type="EMBL" id="JAPFFF010000004">
    <property type="protein sequence ID" value="KAK8891015.1"/>
    <property type="molecule type" value="Genomic_DNA"/>
</dbReference>
<dbReference type="Proteomes" id="UP001470230">
    <property type="component" value="Unassembled WGS sequence"/>
</dbReference>
<comment type="caution">
    <text evidence="1">The sequence shown here is derived from an EMBL/GenBank/DDBJ whole genome shotgun (WGS) entry which is preliminary data.</text>
</comment>
<evidence type="ECO:0000313" key="2">
    <source>
        <dbReference type="Proteomes" id="UP001470230"/>
    </source>
</evidence>
<name>A0ABR2KIP4_9EUKA</name>
<protein>
    <submittedName>
        <fullName evidence="1">Uncharacterized protein</fullName>
    </submittedName>
</protein>
<proteinExistence type="predicted"/>
<evidence type="ECO:0000313" key="1">
    <source>
        <dbReference type="EMBL" id="KAK8891015.1"/>
    </source>
</evidence>